<reference evidence="15" key="1">
    <citation type="journal article" date="2019" name="Int. J. Syst. Evol. Microbiol.">
        <title>The Global Catalogue of Microorganisms (GCM) 10K type strain sequencing project: providing services to taxonomists for standard genome sequencing and annotation.</title>
        <authorList>
            <consortium name="The Broad Institute Genomics Platform"/>
            <consortium name="The Broad Institute Genome Sequencing Center for Infectious Disease"/>
            <person name="Wu L."/>
            <person name="Ma J."/>
        </authorList>
    </citation>
    <scope>NUCLEOTIDE SEQUENCE [LARGE SCALE GENOMIC DNA]</scope>
    <source>
        <strain evidence="15">JCM 12125</strain>
    </source>
</reference>
<protein>
    <recommendedName>
        <fullName evidence="3">histidine kinase</fullName>
        <ecNumber evidence="3">2.7.13.3</ecNumber>
    </recommendedName>
</protein>
<dbReference type="PROSITE" id="PS50885">
    <property type="entry name" value="HAMP"/>
    <property type="match status" value="1"/>
</dbReference>
<evidence type="ECO:0000256" key="4">
    <source>
        <dbReference type="ARBA" id="ARBA00022553"/>
    </source>
</evidence>
<keyword evidence="5" id="KW-0808">Transferase</keyword>
<dbReference type="InterPro" id="IPR003594">
    <property type="entry name" value="HATPase_dom"/>
</dbReference>
<evidence type="ECO:0000256" key="7">
    <source>
        <dbReference type="ARBA" id="ARBA00022777"/>
    </source>
</evidence>
<comment type="caution">
    <text evidence="14">The sequence shown here is derived from an EMBL/GenBank/DDBJ whole genome shotgun (WGS) entry which is preliminary data.</text>
</comment>
<dbReference type="InterPro" id="IPR050428">
    <property type="entry name" value="TCS_sensor_his_kinase"/>
</dbReference>
<dbReference type="EC" id="2.7.13.3" evidence="3"/>
<dbReference type="SMART" id="SM00387">
    <property type="entry name" value="HATPase_c"/>
    <property type="match status" value="1"/>
</dbReference>
<keyword evidence="9" id="KW-0902">Two-component regulatory system</keyword>
<organism evidence="14 15">
    <name type="scientific">Brevundimonas staleyi</name>
    <dbReference type="NCBI Taxonomy" id="74326"/>
    <lineage>
        <taxon>Bacteria</taxon>
        <taxon>Pseudomonadati</taxon>
        <taxon>Pseudomonadota</taxon>
        <taxon>Alphaproteobacteria</taxon>
        <taxon>Caulobacterales</taxon>
        <taxon>Caulobacteraceae</taxon>
        <taxon>Brevundimonas</taxon>
    </lineage>
</organism>
<evidence type="ECO:0000256" key="2">
    <source>
        <dbReference type="ARBA" id="ARBA00004370"/>
    </source>
</evidence>
<evidence type="ECO:0000256" key="3">
    <source>
        <dbReference type="ARBA" id="ARBA00012438"/>
    </source>
</evidence>
<comment type="subcellular location">
    <subcellularLocation>
        <location evidence="2">Membrane</location>
    </subcellularLocation>
</comment>
<evidence type="ECO:0000256" key="1">
    <source>
        <dbReference type="ARBA" id="ARBA00000085"/>
    </source>
</evidence>
<evidence type="ECO:0000256" key="6">
    <source>
        <dbReference type="ARBA" id="ARBA00022692"/>
    </source>
</evidence>
<feature type="domain" description="Histidine kinase" evidence="12">
    <location>
        <begin position="293"/>
        <end position="487"/>
    </location>
</feature>
<dbReference type="SUPFAM" id="SSF47384">
    <property type="entry name" value="Homodimeric domain of signal transducing histidine kinase"/>
    <property type="match status" value="1"/>
</dbReference>
<dbReference type="CDD" id="cd00075">
    <property type="entry name" value="HATPase"/>
    <property type="match status" value="1"/>
</dbReference>
<keyword evidence="11" id="KW-0472">Membrane</keyword>
<evidence type="ECO:0000259" key="13">
    <source>
        <dbReference type="PROSITE" id="PS50885"/>
    </source>
</evidence>
<sequence length="487" mass="52210">MRERSVIFQRLGAIWRNVRPEGLTAWMARRTLTQLASGLAVMAALALTGSLMVTGQAARLDQRQQAALLALADFGAMASKLPADTSMDASAMTEGDAAYMSAFLSAFQDGPTRNVTTLEQTCRTGQGGAGVRFIRAPVGKPAGLLALETARAERLTRLGDGVFLIRLEPGQLCPTRGFEVIVVKRPIGSLSLIVGRVVDPSGVAWRWAVLAVAMTGALILVSGLTAALFARQRLTSAIGEVSQVLDRAALGDFSRRAPDVAVSPELTQLSTQVNRTLDRLEELLSWLRDSADQLAHDFRTPLARASARLDKLMEAEDPIERMRLGEAVGRDIAEITRAMNEAMALRDGEAWTFESVRLDVLAEAAVELYQPIADARNIRIVAEGEPVSVLGVRSLLQRAVANLVDNAVKFSPDGGVVALRAWEAEEGPALSISDQGPGMSGAASSPRAKDSHGMGLTFVRAILRRHGGRMTIDDARPGAIVTARFTR</sequence>
<dbReference type="GO" id="GO:0005524">
    <property type="term" value="F:ATP binding"/>
    <property type="evidence" value="ECO:0007669"/>
    <property type="project" value="UniProtKB-KW"/>
</dbReference>
<dbReference type="SUPFAM" id="SSF55874">
    <property type="entry name" value="ATPase domain of HSP90 chaperone/DNA topoisomerase II/histidine kinase"/>
    <property type="match status" value="1"/>
</dbReference>
<keyword evidence="6 11" id="KW-0812">Transmembrane</keyword>
<accession>A0ABW0FU27</accession>
<evidence type="ECO:0000256" key="10">
    <source>
        <dbReference type="SAM" id="MobiDB-lite"/>
    </source>
</evidence>
<feature type="region of interest" description="Disordered" evidence="10">
    <location>
        <begin position="429"/>
        <end position="452"/>
    </location>
</feature>
<evidence type="ECO:0000313" key="14">
    <source>
        <dbReference type="EMBL" id="MFC5344989.1"/>
    </source>
</evidence>
<dbReference type="SMART" id="SM00304">
    <property type="entry name" value="HAMP"/>
    <property type="match status" value="1"/>
</dbReference>
<keyword evidence="4" id="KW-0597">Phosphoprotein</keyword>
<feature type="domain" description="HAMP" evidence="13">
    <location>
        <begin position="232"/>
        <end position="285"/>
    </location>
</feature>
<feature type="transmembrane region" description="Helical" evidence="11">
    <location>
        <begin position="35"/>
        <end position="53"/>
    </location>
</feature>
<dbReference type="Gene3D" id="3.30.565.10">
    <property type="entry name" value="Histidine kinase-like ATPase, C-terminal domain"/>
    <property type="match status" value="1"/>
</dbReference>
<keyword evidence="8 11" id="KW-1133">Transmembrane helix</keyword>
<evidence type="ECO:0000256" key="5">
    <source>
        <dbReference type="ARBA" id="ARBA00022679"/>
    </source>
</evidence>
<keyword evidence="14" id="KW-0547">Nucleotide-binding</keyword>
<dbReference type="RefSeq" id="WP_374038074.1">
    <property type="nucleotide sequence ID" value="NZ_CP169082.1"/>
</dbReference>
<dbReference type="EMBL" id="JBHSLF010000025">
    <property type="protein sequence ID" value="MFC5344989.1"/>
    <property type="molecule type" value="Genomic_DNA"/>
</dbReference>
<dbReference type="PANTHER" id="PTHR45436:SF8">
    <property type="entry name" value="HISTIDINE KINASE"/>
    <property type="match status" value="1"/>
</dbReference>
<dbReference type="InterPro" id="IPR005467">
    <property type="entry name" value="His_kinase_dom"/>
</dbReference>
<evidence type="ECO:0000256" key="8">
    <source>
        <dbReference type="ARBA" id="ARBA00022989"/>
    </source>
</evidence>
<evidence type="ECO:0000256" key="11">
    <source>
        <dbReference type="SAM" id="Phobius"/>
    </source>
</evidence>
<name>A0ABW0FU27_9CAUL</name>
<evidence type="ECO:0000256" key="9">
    <source>
        <dbReference type="ARBA" id="ARBA00023012"/>
    </source>
</evidence>
<dbReference type="Proteomes" id="UP001596152">
    <property type="component" value="Unassembled WGS sequence"/>
</dbReference>
<evidence type="ECO:0000313" key="15">
    <source>
        <dbReference type="Proteomes" id="UP001596152"/>
    </source>
</evidence>
<keyword evidence="7" id="KW-0418">Kinase</keyword>
<proteinExistence type="predicted"/>
<keyword evidence="14" id="KW-0067">ATP-binding</keyword>
<dbReference type="InterPro" id="IPR036890">
    <property type="entry name" value="HATPase_C_sf"/>
</dbReference>
<dbReference type="InterPro" id="IPR036097">
    <property type="entry name" value="HisK_dim/P_sf"/>
</dbReference>
<evidence type="ECO:0000259" key="12">
    <source>
        <dbReference type="PROSITE" id="PS50109"/>
    </source>
</evidence>
<keyword evidence="15" id="KW-1185">Reference proteome</keyword>
<comment type="catalytic activity">
    <reaction evidence="1">
        <text>ATP + protein L-histidine = ADP + protein N-phospho-L-histidine.</text>
        <dbReference type="EC" id="2.7.13.3"/>
    </reaction>
</comment>
<dbReference type="Gene3D" id="1.10.287.130">
    <property type="match status" value="1"/>
</dbReference>
<dbReference type="PANTHER" id="PTHR45436">
    <property type="entry name" value="SENSOR HISTIDINE KINASE YKOH"/>
    <property type="match status" value="1"/>
</dbReference>
<dbReference type="InterPro" id="IPR003660">
    <property type="entry name" value="HAMP_dom"/>
</dbReference>
<dbReference type="PROSITE" id="PS50109">
    <property type="entry name" value="HIS_KIN"/>
    <property type="match status" value="1"/>
</dbReference>
<gene>
    <name evidence="14" type="ORF">ACFPIE_13775</name>
</gene>
<dbReference type="Pfam" id="PF02518">
    <property type="entry name" value="HATPase_c"/>
    <property type="match status" value="1"/>
</dbReference>
<feature type="transmembrane region" description="Helical" evidence="11">
    <location>
        <begin position="207"/>
        <end position="230"/>
    </location>
</feature>